<dbReference type="Pfam" id="PF00271">
    <property type="entry name" value="Helicase_C"/>
    <property type="match status" value="1"/>
</dbReference>
<keyword evidence="6" id="KW-0413">Isomerase</keyword>
<keyword evidence="2" id="KW-0547">Nucleotide-binding</keyword>
<evidence type="ECO:0000313" key="15">
    <source>
        <dbReference type="Proteomes" id="UP000054337"/>
    </source>
</evidence>
<feature type="compositionally biased region" description="Low complexity" evidence="11">
    <location>
        <begin position="124"/>
        <end position="138"/>
    </location>
</feature>
<comment type="catalytic activity">
    <reaction evidence="8">
        <text>Couples ATP hydrolysis with the unwinding of duplex DNA by translocating in the 3'-5' direction.</text>
        <dbReference type="EC" id="5.6.2.4"/>
    </reaction>
</comment>
<feature type="compositionally biased region" description="Polar residues" evidence="11">
    <location>
        <begin position="1074"/>
        <end position="1085"/>
    </location>
</feature>
<dbReference type="InterPro" id="IPR004179">
    <property type="entry name" value="Sec63-dom"/>
</dbReference>
<evidence type="ECO:0000256" key="3">
    <source>
        <dbReference type="ARBA" id="ARBA00022801"/>
    </source>
</evidence>
<dbReference type="EC" id="5.6.2.4" evidence="9"/>
<keyword evidence="3" id="KW-0378">Hydrolase</keyword>
<gene>
    <name evidence="14" type="ORF">COCVIDRAFT_26144</name>
</gene>
<accession>W7EAV2</accession>
<dbReference type="RefSeq" id="XP_014557137.1">
    <property type="nucleotide sequence ID" value="XM_014701651.1"/>
</dbReference>
<dbReference type="PROSITE" id="PS51192">
    <property type="entry name" value="HELICASE_ATP_BIND_1"/>
    <property type="match status" value="1"/>
</dbReference>
<dbReference type="SUPFAM" id="SSF46785">
    <property type="entry name" value="Winged helix' DNA-binding domain"/>
    <property type="match status" value="1"/>
</dbReference>
<dbReference type="CDD" id="cd18795">
    <property type="entry name" value="SF2_C_Ski2"/>
    <property type="match status" value="1"/>
</dbReference>
<keyword evidence="7" id="KW-0469">Meiosis</keyword>
<dbReference type="GO" id="GO:0016787">
    <property type="term" value="F:hydrolase activity"/>
    <property type="evidence" value="ECO:0007669"/>
    <property type="project" value="UniProtKB-KW"/>
</dbReference>
<feature type="compositionally biased region" description="Polar residues" evidence="11">
    <location>
        <begin position="151"/>
        <end position="164"/>
    </location>
</feature>
<feature type="domain" description="Helicase C-terminal" evidence="13">
    <location>
        <begin position="483"/>
        <end position="671"/>
    </location>
</feature>
<evidence type="ECO:0000256" key="9">
    <source>
        <dbReference type="ARBA" id="ARBA00034808"/>
    </source>
</evidence>
<evidence type="ECO:0000256" key="2">
    <source>
        <dbReference type="ARBA" id="ARBA00022741"/>
    </source>
</evidence>
<dbReference type="FunFam" id="1.10.3380.10:FF:000012">
    <property type="entry name" value="DEAD/DEAH box DNA helicase"/>
    <property type="match status" value="1"/>
</dbReference>
<dbReference type="HOGENOM" id="CLU_000335_0_4_1"/>
<dbReference type="InterPro" id="IPR027417">
    <property type="entry name" value="P-loop_NTPase"/>
</dbReference>
<evidence type="ECO:0000256" key="8">
    <source>
        <dbReference type="ARBA" id="ARBA00034617"/>
    </source>
</evidence>
<dbReference type="PANTHER" id="PTHR47835:SF3">
    <property type="entry name" value="HELICASE FOR MEIOSIS 1"/>
    <property type="match status" value="1"/>
</dbReference>
<feature type="compositionally biased region" description="Basic and acidic residues" evidence="11">
    <location>
        <begin position="1088"/>
        <end position="1097"/>
    </location>
</feature>
<dbReference type="SMART" id="SM00973">
    <property type="entry name" value="Sec63"/>
    <property type="match status" value="1"/>
</dbReference>
<evidence type="ECO:0000256" key="7">
    <source>
        <dbReference type="ARBA" id="ARBA00023254"/>
    </source>
</evidence>
<dbReference type="InterPro" id="IPR001650">
    <property type="entry name" value="Helicase_C-like"/>
</dbReference>
<dbReference type="InterPro" id="IPR036390">
    <property type="entry name" value="WH_DNA-bd_sf"/>
</dbReference>
<dbReference type="SMART" id="SM00490">
    <property type="entry name" value="HELICc"/>
    <property type="match status" value="1"/>
</dbReference>
<name>W7EAV2_BIPV3</name>
<dbReference type="GeneID" id="26253644"/>
<dbReference type="FunFam" id="3.40.50.300:FF:001076">
    <property type="entry name" value="ATP-dependent DNA helicase MER3"/>
    <property type="match status" value="1"/>
</dbReference>
<dbReference type="Gene3D" id="3.40.50.300">
    <property type="entry name" value="P-loop containing nucleotide triphosphate hydrolases"/>
    <property type="match status" value="2"/>
</dbReference>
<dbReference type="GO" id="GO:0043138">
    <property type="term" value="F:3'-5' DNA helicase activity"/>
    <property type="evidence" value="ECO:0007669"/>
    <property type="project" value="UniProtKB-EC"/>
</dbReference>
<feature type="compositionally biased region" description="Polar residues" evidence="11">
    <location>
        <begin position="1281"/>
        <end position="1300"/>
    </location>
</feature>
<comment type="catalytic activity">
    <reaction evidence="10">
        <text>ATP + H2O = ADP + phosphate + H(+)</text>
        <dbReference type="Rhea" id="RHEA:13065"/>
        <dbReference type="ChEBI" id="CHEBI:15377"/>
        <dbReference type="ChEBI" id="CHEBI:15378"/>
        <dbReference type="ChEBI" id="CHEBI:30616"/>
        <dbReference type="ChEBI" id="CHEBI:43474"/>
        <dbReference type="ChEBI" id="CHEBI:456216"/>
        <dbReference type="EC" id="5.6.2.4"/>
    </reaction>
</comment>
<protein>
    <recommendedName>
        <fullName evidence="9">DNA 3'-5' helicase</fullName>
        <ecNumber evidence="9">5.6.2.4</ecNumber>
    </recommendedName>
</protein>
<evidence type="ECO:0000313" key="14">
    <source>
        <dbReference type="EMBL" id="EUN27568.1"/>
    </source>
</evidence>
<dbReference type="SUPFAM" id="SSF158702">
    <property type="entry name" value="Sec63 N-terminal domain-like"/>
    <property type="match status" value="1"/>
</dbReference>
<dbReference type="OrthoDB" id="5575at2759"/>
<proteinExistence type="inferred from homology"/>
<feature type="region of interest" description="Disordered" evidence="11">
    <location>
        <begin position="86"/>
        <end position="168"/>
    </location>
</feature>
<dbReference type="InterPro" id="IPR057842">
    <property type="entry name" value="WH_MER3"/>
</dbReference>
<dbReference type="InterPro" id="IPR052247">
    <property type="entry name" value="Meiotic_Crossover_Helicase"/>
</dbReference>
<dbReference type="GO" id="GO:0005524">
    <property type="term" value="F:ATP binding"/>
    <property type="evidence" value="ECO:0007669"/>
    <property type="project" value="UniProtKB-KW"/>
</dbReference>
<dbReference type="SMART" id="SM00487">
    <property type="entry name" value="DEXDc"/>
    <property type="match status" value="1"/>
</dbReference>
<dbReference type="GO" id="GO:0007131">
    <property type="term" value="P:reciprocal meiotic recombination"/>
    <property type="evidence" value="ECO:0007669"/>
    <property type="project" value="UniProtKB-ARBA"/>
</dbReference>
<evidence type="ECO:0000256" key="4">
    <source>
        <dbReference type="ARBA" id="ARBA00022806"/>
    </source>
</evidence>
<dbReference type="Gene3D" id="1.10.10.10">
    <property type="entry name" value="Winged helix-like DNA-binding domain superfamily/Winged helix DNA-binding domain"/>
    <property type="match status" value="1"/>
</dbReference>
<dbReference type="InterPro" id="IPR036388">
    <property type="entry name" value="WH-like_DNA-bd_sf"/>
</dbReference>
<dbReference type="EMBL" id="KI968728">
    <property type="protein sequence ID" value="EUN27568.1"/>
    <property type="molecule type" value="Genomic_DNA"/>
</dbReference>
<dbReference type="Pfam" id="PF02889">
    <property type="entry name" value="Sec63"/>
    <property type="match status" value="1"/>
</dbReference>
<evidence type="ECO:0000259" key="12">
    <source>
        <dbReference type="PROSITE" id="PS51192"/>
    </source>
</evidence>
<dbReference type="PANTHER" id="PTHR47835">
    <property type="entry name" value="HFM1, ATP DEPENDENT DNA HELICASE HOMOLOG"/>
    <property type="match status" value="1"/>
</dbReference>
<feature type="domain" description="Helicase ATP-binding" evidence="12">
    <location>
        <begin position="268"/>
        <end position="442"/>
    </location>
</feature>
<keyword evidence="5" id="KW-0067">ATP-binding</keyword>
<feature type="region of interest" description="Disordered" evidence="11">
    <location>
        <begin position="1281"/>
        <end position="1301"/>
    </location>
</feature>
<organism evidence="14 15">
    <name type="scientific">Bipolaris victoriae (strain FI3)</name>
    <name type="common">Victoria blight of oats agent</name>
    <name type="synonym">Cochliobolus victoriae</name>
    <dbReference type="NCBI Taxonomy" id="930091"/>
    <lineage>
        <taxon>Eukaryota</taxon>
        <taxon>Fungi</taxon>
        <taxon>Dikarya</taxon>
        <taxon>Ascomycota</taxon>
        <taxon>Pezizomycotina</taxon>
        <taxon>Dothideomycetes</taxon>
        <taxon>Pleosporomycetidae</taxon>
        <taxon>Pleosporales</taxon>
        <taxon>Pleosporineae</taxon>
        <taxon>Pleosporaceae</taxon>
        <taxon>Bipolaris</taxon>
    </lineage>
</organism>
<dbReference type="Gene3D" id="1.10.3380.10">
    <property type="entry name" value="Sec63 N-terminal domain-like domain"/>
    <property type="match status" value="1"/>
</dbReference>
<keyword evidence="15" id="KW-1185">Reference proteome</keyword>
<evidence type="ECO:0000259" key="13">
    <source>
        <dbReference type="PROSITE" id="PS51194"/>
    </source>
</evidence>
<evidence type="ECO:0000256" key="6">
    <source>
        <dbReference type="ARBA" id="ARBA00023235"/>
    </source>
</evidence>
<dbReference type="Pfam" id="PF00270">
    <property type="entry name" value="DEAD"/>
    <property type="match status" value="1"/>
</dbReference>
<dbReference type="InterPro" id="IPR014001">
    <property type="entry name" value="Helicase_ATP-bd"/>
</dbReference>
<sequence>MGERFYHQEQPGSPRRVSHYNILQPQIKQPARLTAPRDRYRMTRYDDPMYDTVEDDHANGQGSQLDSFDERLLQQSYPDRLPQVTHGNGRLSFAPAPSQPSYGGRGNYINRDQGRFAYNSAQFQDSSSDPQIGQSSSPAFKVSQRRIEHASASTAKCGSGTQTSRDTRRHTIGLEAHGYQQYHEQIVSPKCQEHVLGELPSLNPDGAQESPCHRGQDISELPEALVTAPHAPPVCQGIRLVPVATLPDRLRTIFPYPTFNAVQSKCFDTVFRSDNNFVLASPTGSGKTVILELGICRAFATNSTGQYKIVYQAPTKALCSERQRDWETKFNKIGLKCAELTGDSDISDLRHVQSANIIITTPEKWDSVTRKWRDHEKLMRLIRVFLIDEVHILKEDRGATLEAVVSRMKSIGTNVRFVALSATVPNFNDIATWLGKSPIDPNTPAANESFGEEFRPVKLRKHVCGYMSNANNEFGFEKVLDSKITDVIATYSEGKPIMVFCATRNSTLQTAKLIASWWSSRMDSDRFWTAPSKHIRLLNKDLRDTVASGVAFHHAGLDIEDRMQIERSFIAGEISVICCTSTLAVGVNLPCHLVIVKNTMAWGPAGHQEYSDLEMMQMLGRAGRPQFDDTAVAVIMTRQTKVRRYEKMVTGEELIESKLHLNLIDHMNAEIGLGTIYDLPSARRWLKGTFLFVRLQQNPAYYKLEGSRTGQSIEEQVDDICFHDVNLLQQSNLVSSEERFTCTEFGHAMSRYYIHFETMKLFTGLEAKSSPSEILSAIAQAKEYSNIRFRQGEKTFYKMLNKSPSIRWTIPVNLDLPAQKISLMIQSVLGSADISWDGDMAKHRSQYATEMMMVFRNIGSLIRCIIDCQIVLGDAVSIHSALMLERSFGAKAWDDSPLQMKQIETLGVVAVRKLVNAGIKSIEDLEGCEPHRIEAVVGRNPPYGLQILEKIKCFPKLRVSLQEQPSTIVKTLEGVKMQIKADIGFMNERPPLRFNNKLIYVCLLVEASDGRKIHFARISGSKLGTGQSLSVPVLLTSYDQFINCHVMCDAGSMRSVTLRPQIPSSMHPILKSSGLDSSAPNQSNMSKRRTENAKESWKASNTGDDFGDDGLDDDTLVQAACGDLTFDNIDAYPDPLAEKVERNHSNASSNNKQDVGKILSLKALPEAVVKGTAQDPVQLANGRWACNHPCKDREACKHLCCKNGMDKPPKKKLMAKLSQLGEPQMQSQQKLPTPKVKTTQTMLQLAAPKRKASIEIEELDLTQQERRNKMDRALDDLGAQSEIQKSTKGSNLSSATQSISHMKPRHYYHQGDAGKVSSSEPLVTEPLLDSSDYGNIQFDDALDFLDPPQQPSVLSDCNTQTEYHDLVDCEAIALGISPESETFYDDDSLLGDVLVGLADSHSLQGNNEGEFDSMKGVKGFLHCANKESSEEARHLKGDKIADAKGFTNNVLPRTAYAEGHYQSHESPAERQGSHPDRLISTTRIKRTFPDAAVNFIDDNKTGKQAPGKSGLTLAQLKKYQQSSTTKELSEHLEKAVDETACPVSPEEKIVPDAFKDLEPWLLEEFGDIVEVVDE</sequence>
<evidence type="ECO:0000256" key="10">
    <source>
        <dbReference type="ARBA" id="ARBA00048988"/>
    </source>
</evidence>
<evidence type="ECO:0000256" key="5">
    <source>
        <dbReference type="ARBA" id="ARBA00022840"/>
    </source>
</evidence>
<dbReference type="Proteomes" id="UP000054337">
    <property type="component" value="Unassembled WGS sequence"/>
</dbReference>
<dbReference type="FunFam" id="1.10.10.10:FF:000012">
    <property type="entry name" value="U5 small nuclear ribonucleoprotein helicase"/>
    <property type="match status" value="1"/>
</dbReference>
<comment type="similarity">
    <text evidence="1">Belongs to the helicase family. SKI2 subfamily.</text>
</comment>
<reference evidence="14 15" key="1">
    <citation type="journal article" date="2013" name="PLoS Genet.">
        <title>Comparative genome structure, secondary metabolite, and effector coding capacity across Cochliobolus pathogens.</title>
        <authorList>
            <person name="Condon B.J."/>
            <person name="Leng Y."/>
            <person name="Wu D."/>
            <person name="Bushley K.E."/>
            <person name="Ohm R.A."/>
            <person name="Otillar R."/>
            <person name="Martin J."/>
            <person name="Schackwitz W."/>
            <person name="Grimwood J."/>
            <person name="MohdZainudin N."/>
            <person name="Xue C."/>
            <person name="Wang R."/>
            <person name="Manning V.A."/>
            <person name="Dhillon B."/>
            <person name="Tu Z.J."/>
            <person name="Steffenson B.J."/>
            <person name="Salamov A."/>
            <person name="Sun H."/>
            <person name="Lowry S."/>
            <person name="LaButti K."/>
            <person name="Han J."/>
            <person name="Copeland A."/>
            <person name="Lindquist E."/>
            <person name="Barry K."/>
            <person name="Schmutz J."/>
            <person name="Baker S.E."/>
            <person name="Ciuffetti L.M."/>
            <person name="Grigoriev I.V."/>
            <person name="Zhong S."/>
            <person name="Turgeon B.G."/>
        </authorList>
    </citation>
    <scope>NUCLEOTIDE SEQUENCE [LARGE SCALE GENOMIC DNA]</scope>
    <source>
        <strain evidence="14 15">FI3</strain>
    </source>
</reference>
<dbReference type="SUPFAM" id="SSF52540">
    <property type="entry name" value="P-loop containing nucleoside triphosphate hydrolases"/>
    <property type="match status" value="1"/>
</dbReference>
<evidence type="ECO:0000256" key="11">
    <source>
        <dbReference type="SAM" id="MobiDB-lite"/>
    </source>
</evidence>
<dbReference type="Pfam" id="PF23445">
    <property type="entry name" value="WHD_SNRNP200"/>
    <property type="match status" value="1"/>
</dbReference>
<feature type="region of interest" description="Disordered" evidence="11">
    <location>
        <begin position="1067"/>
        <end position="1109"/>
    </location>
</feature>
<dbReference type="PROSITE" id="PS51194">
    <property type="entry name" value="HELICASE_CTER"/>
    <property type="match status" value="1"/>
</dbReference>
<dbReference type="GO" id="GO:0003676">
    <property type="term" value="F:nucleic acid binding"/>
    <property type="evidence" value="ECO:0007669"/>
    <property type="project" value="InterPro"/>
</dbReference>
<keyword evidence="4" id="KW-0347">Helicase</keyword>
<evidence type="ECO:0000256" key="1">
    <source>
        <dbReference type="ARBA" id="ARBA00010140"/>
    </source>
</evidence>
<dbReference type="InterPro" id="IPR011545">
    <property type="entry name" value="DEAD/DEAH_box_helicase_dom"/>
</dbReference>